<comment type="similarity">
    <text evidence="2">Belongs to the ACC deaminase/D-cysteine desulfhydrase family.</text>
</comment>
<evidence type="ECO:0000256" key="5">
    <source>
        <dbReference type="PIRSR" id="PIRSR006278-2"/>
    </source>
</evidence>
<evidence type="ECO:0000256" key="4">
    <source>
        <dbReference type="PIRSR" id="PIRSR006278-1"/>
    </source>
</evidence>
<dbReference type="InterPro" id="IPR027278">
    <property type="entry name" value="ACCD_DCysDesulf"/>
</dbReference>
<feature type="modified residue" description="N6-(pyridoxal phosphate)lysine" evidence="5">
    <location>
        <position position="39"/>
    </location>
</feature>
<dbReference type="SUPFAM" id="SSF53686">
    <property type="entry name" value="Tryptophan synthase beta subunit-like PLP-dependent enzymes"/>
    <property type="match status" value="1"/>
</dbReference>
<dbReference type="Gene3D" id="3.40.50.1100">
    <property type="match status" value="2"/>
</dbReference>
<proteinExistence type="inferred from homology"/>
<dbReference type="AlphaFoldDB" id="A0A6B2L8Q6"/>
<dbReference type="EMBL" id="GIBP01004405">
    <property type="protein sequence ID" value="NDV33374.1"/>
    <property type="molecule type" value="Transcribed_RNA"/>
</dbReference>
<dbReference type="PIRSF" id="PIRSF006278">
    <property type="entry name" value="ACCD_DCysDesulf"/>
    <property type="match status" value="1"/>
</dbReference>
<organism evidence="7">
    <name type="scientific">Arcella intermedia</name>
    <dbReference type="NCBI Taxonomy" id="1963864"/>
    <lineage>
        <taxon>Eukaryota</taxon>
        <taxon>Amoebozoa</taxon>
        <taxon>Tubulinea</taxon>
        <taxon>Elardia</taxon>
        <taxon>Arcellinida</taxon>
        <taxon>Sphaerothecina</taxon>
        <taxon>Arcellidae</taxon>
        <taxon>Arcella</taxon>
    </lineage>
</organism>
<evidence type="ECO:0000259" key="6">
    <source>
        <dbReference type="Pfam" id="PF00291"/>
    </source>
</evidence>
<dbReference type="InterPro" id="IPR001926">
    <property type="entry name" value="TrpB-like_PALP"/>
</dbReference>
<evidence type="ECO:0000256" key="1">
    <source>
        <dbReference type="ARBA" id="ARBA00001933"/>
    </source>
</evidence>
<evidence type="ECO:0000256" key="2">
    <source>
        <dbReference type="ARBA" id="ARBA00008639"/>
    </source>
</evidence>
<reference evidence="7" key="1">
    <citation type="journal article" date="2020" name="J. Eukaryot. Microbiol.">
        <title>De novo Sequencing, Assembly and Annotation of the Transcriptome for the Free-Living Testate Amoeba Arcella intermedia.</title>
        <authorList>
            <person name="Ribeiro G.M."/>
            <person name="Porfirio-Sousa A.L."/>
            <person name="Maurer-Alcala X.X."/>
            <person name="Katz L.A."/>
            <person name="Lahr D.J.G."/>
        </authorList>
    </citation>
    <scope>NUCLEOTIDE SEQUENCE</scope>
</reference>
<evidence type="ECO:0000313" key="7">
    <source>
        <dbReference type="EMBL" id="NDV33374.1"/>
    </source>
</evidence>
<dbReference type="GO" id="GO:0019148">
    <property type="term" value="F:D-cysteine desulfhydrase activity"/>
    <property type="evidence" value="ECO:0007669"/>
    <property type="project" value="TreeGrafter"/>
</dbReference>
<comment type="cofactor">
    <cofactor evidence="1">
        <name>pyridoxal 5'-phosphate</name>
        <dbReference type="ChEBI" id="CHEBI:597326"/>
    </cofactor>
</comment>
<feature type="active site" description="Nucleophile" evidence="4">
    <location>
        <position position="66"/>
    </location>
</feature>
<evidence type="ECO:0000256" key="3">
    <source>
        <dbReference type="ARBA" id="ARBA00022898"/>
    </source>
</evidence>
<accession>A0A6B2L8Q6</accession>
<dbReference type="Pfam" id="PF00291">
    <property type="entry name" value="PALP"/>
    <property type="match status" value="1"/>
</dbReference>
<protein>
    <recommendedName>
        <fullName evidence="6">Tryptophan synthase beta chain-like PALP domain-containing protein</fullName>
    </recommendedName>
</protein>
<feature type="domain" description="Tryptophan synthase beta chain-like PALP" evidence="6">
    <location>
        <begin position="3"/>
        <end position="310"/>
    </location>
</feature>
<name>A0A6B2L8Q6_9EUKA</name>
<dbReference type="InterPro" id="IPR036052">
    <property type="entry name" value="TrpB-like_PALP_sf"/>
</dbReference>
<sequence length="327" mass="36784">MIGEYPTPLQNWSFTLRGKEYQMFIKREDLCDMEGSGNKLRKLQFILPDILQGQHDWLVSLGSVQSNCCRTLSMIAAKHNFKCAHILITNPGYNTSSNEGNLYFHRLYGSKLFFFTRPEYYSRGHDVIVKEVLERLTKEHNAMKPYYVEMGGSTVRGLFAYVDCMKEIEDQLEKLDLHPEHIFLGCGSGGTAAGLAIGKYLSKAPRLQNCKITSYLSCRKPEEFYDYVDEMLCLVGLGDEVKARQIITFVQAMGEGYALNTEEDLAIIKSVARSSGIILEGTYTVKALNHFLKEHEDGGGQGKALFIHTGGIFSTLGREDLLSVSIQ</sequence>
<dbReference type="PANTHER" id="PTHR43780">
    <property type="entry name" value="1-AMINOCYCLOPROPANE-1-CARBOXYLATE DEAMINASE-RELATED"/>
    <property type="match status" value="1"/>
</dbReference>
<keyword evidence="3 5" id="KW-0663">Pyridoxal phosphate</keyword>
<dbReference type="PANTHER" id="PTHR43780:SF2">
    <property type="entry name" value="1-AMINOCYCLOPROPANE-1-CARBOXYLATE DEAMINASE-RELATED"/>
    <property type="match status" value="1"/>
</dbReference>